<keyword evidence="6" id="KW-1185">Reference proteome</keyword>
<name>A0A7D8UR40_9HELO</name>
<dbReference type="GO" id="GO:0050660">
    <property type="term" value="F:flavin adenine dinucleotide binding"/>
    <property type="evidence" value="ECO:0007669"/>
    <property type="project" value="InterPro"/>
</dbReference>
<evidence type="ECO:0000256" key="3">
    <source>
        <dbReference type="ARBA" id="ARBA00022827"/>
    </source>
</evidence>
<comment type="similarity">
    <text evidence="1">Belongs to the FAD-binding monooxygenase family.</text>
</comment>
<comment type="caution">
    <text evidence="5">The sequence shown here is derived from an EMBL/GenBank/DDBJ whole genome shotgun (WGS) entry which is preliminary data.</text>
</comment>
<dbReference type="EMBL" id="QGMG01000475">
    <property type="protein sequence ID" value="TVY53291.1"/>
    <property type="molecule type" value="Genomic_DNA"/>
</dbReference>
<keyword evidence="2" id="KW-0285">Flavoprotein</keyword>
<evidence type="ECO:0000256" key="1">
    <source>
        <dbReference type="ARBA" id="ARBA00010139"/>
    </source>
</evidence>
<dbReference type="GO" id="GO:0004499">
    <property type="term" value="F:N,N-dimethylaniline monooxygenase activity"/>
    <property type="evidence" value="ECO:0007669"/>
    <property type="project" value="InterPro"/>
</dbReference>
<keyword evidence="4" id="KW-0560">Oxidoreductase</keyword>
<evidence type="ECO:0000256" key="2">
    <source>
        <dbReference type="ARBA" id="ARBA00022630"/>
    </source>
</evidence>
<organism evidence="5 6">
    <name type="scientific">Lachnellula cervina</name>
    <dbReference type="NCBI Taxonomy" id="1316786"/>
    <lineage>
        <taxon>Eukaryota</taxon>
        <taxon>Fungi</taxon>
        <taxon>Dikarya</taxon>
        <taxon>Ascomycota</taxon>
        <taxon>Pezizomycotina</taxon>
        <taxon>Leotiomycetes</taxon>
        <taxon>Helotiales</taxon>
        <taxon>Lachnaceae</taxon>
        <taxon>Lachnellula</taxon>
    </lineage>
</organism>
<dbReference type="PANTHER" id="PTHR42877">
    <property type="entry name" value="L-ORNITHINE N(5)-MONOOXYGENASE-RELATED"/>
    <property type="match status" value="1"/>
</dbReference>
<dbReference type="AlphaFoldDB" id="A0A7D8UR40"/>
<dbReference type="GO" id="GO:0050661">
    <property type="term" value="F:NADP binding"/>
    <property type="evidence" value="ECO:0007669"/>
    <property type="project" value="InterPro"/>
</dbReference>
<accession>A0A7D8UR40</accession>
<protein>
    <submittedName>
        <fullName evidence="5">Putative sterigmatocystin biosynthesis monooxygenase stcW</fullName>
    </submittedName>
</protein>
<dbReference type="SUPFAM" id="SSF51905">
    <property type="entry name" value="FAD/NAD(P)-binding domain"/>
    <property type="match status" value="3"/>
</dbReference>
<proteinExistence type="inferred from homology"/>
<dbReference type="OrthoDB" id="74360at2759"/>
<dbReference type="Proteomes" id="UP000481288">
    <property type="component" value="Unassembled WGS sequence"/>
</dbReference>
<dbReference type="InterPro" id="IPR036188">
    <property type="entry name" value="FAD/NAD-bd_sf"/>
</dbReference>
<evidence type="ECO:0000313" key="5">
    <source>
        <dbReference type="EMBL" id="TVY53291.1"/>
    </source>
</evidence>
<dbReference type="InterPro" id="IPR051209">
    <property type="entry name" value="FAD-bind_Monooxygenase_sf"/>
</dbReference>
<dbReference type="PANTHER" id="PTHR42877:SF7">
    <property type="entry name" value="FLAVIN-BINDING MONOOXYGENASE-RELATED"/>
    <property type="match status" value="1"/>
</dbReference>
<sequence>MAPSLDSEPDILREVHAQAKNAPLYDERGYRIGDSPLGTRRPIKVLIIGFGAAAINLCHLLGSQPEKSNIVIQCYEKNPEVGGTWYENRYPGCACDIPSVNYQFSWHPKPDWTSYYSTSQEILGYFKQMVEAHNLSGFAKLDHRVVGAWWNDDLGEWKIKVQPGDKSENAFFDTGHVLINATGVLNNWKWPAVQGIEKFQNKVHSAHWDDSVELKDKVVGIIGNGSSAVQIIPAIFPKIKKLHSFMRSSTWITAGFAQKYAGENGANFDYTEEQKKEFKENPEAYLKYRKLVEAELNQRFKFIINGSPQQLEALEFARKEMTRKLNGRKDLMDKMIPTNYAVGCRRPTPGNGYLECMTDSEKCSVTFSPIAEVTENSIITADGKETFIDVLVCATGFDVSFRPRYPIVGMNGLDLADAWKETPETYLSATAPNFPNYFMVNGPFGPYGHGSILPVVEIISRYIEKTIIKMQTEDIKSFMPKQEAVDDFKQHRELFLRRTAWNSPCRSWFKGGIADGPIMMWPGSRLHFFRAIEKPRWEDYDWKYLSMNRFSYWGNGFTTDESADAGTDSTWYINGV</sequence>
<dbReference type="InterPro" id="IPR020946">
    <property type="entry name" value="Flavin_mOase-like"/>
</dbReference>
<keyword evidence="3" id="KW-0274">FAD</keyword>
<reference evidence="5 6" key="1">
    <citation type="submission" date="2018-05" db="EMBL/GenBank/DDBJ databases">
        <title>Whole genome sequencing for identification of molecular markers to develop diagnostic detection tools for the regulated plant pathogen Lachnellula willkommii.</title>
        <authorList>
            <person name="Giroux E."/>
            <person name="Bilodeau G."/>
        </authorList>
    </citation>
    <scope>NUCLEOTIDE SEQUENCE [LARGE SCALE GENOMIC DNA]</scope>
    <source>
        <strain evidence="5 6">CBS 625.97</strain>
    </source>
</reference>
<dbReference type="Gene3D" id="3.50.50.60">
    <property type="entry name" value="FAD/NAD(P)-binding domain"/>
    <property type="match status" value="2"/>
</dbReference>
<evidence type="ECO:0000313" key="6">
    <source>
        <dbReference type="Proteomes" id="UP000481288"/>
    </source>
</evidence>
<evidence type="ECO:0000256" key="4">
    <source>
        <dbReference type="ARBA" id="ARBA00023002"/>
    </source>
</evidence>
<gene>
    <name evidence="5" type="primary">stcW_8</name>
    <name evidence="5" type="ORF">LCER1_G006009</name>
</gene>
<dbReference type="Pfam" id="PF00743">
    <property type="entry name" value="FMO-like"/>
    <property type="match status" value="1"/>
</dbReference>
<keyword evidence="5" id="KW-0503">Monooxygenase</keyword>